<dbReference type="AlphaFoldDB" id="A0A484IHI8"/>
<dbReference type="Proteomes" id="UP000294299">
    <property type="component" value="Chromosome NFRAN"/>
</dbReference>
<gene>
    <name evidence="1" type="ORF">NFRAN_2054</name>
</gene>
<dbReference type="EMBL" id="LR216287">
    <property type="protein sequence ID" value="VFJ14376.1"/>
    <property type="molecule type" value="Genomic_DNA"/>
</dbReference>
<dbReference type="RefSeq" id="WP_134484602.1">
    <property type="nucleotide sequence ID" value="NZ_LR216287.1"/>
</dbReference>
<dbReference type="GeneID" id="39421333"/>
<dbReference type="OrthoDB" id="11918at2157"/>
<reference evidence="1 2" key="1">
    <citation type="submission" date="2019-02" db="EMBL/GenBank/DDBJ databases">
        <authorList>
            <person name="Lehtovirta-Morley E L."/>
        </authorList>
    </citation>
    <scope>NUCLEOTIDE SEQUENCE [LARGE SCALE GENOMIC DNA]</scope>
    <source>
        <strain evidence="1">NFRAN1</strain>
    </source>
</reference>
<dbReference type="KEGG" id="nfn:NFRAN_2054"/>
<dbReference type="PROSITE" id="PS51257">
    <property type="entry name" value="PROKAR_LIPOPROTEIN"/>
    <property type="match status" value="1"/>
</dbReference>
<accession>A0A484IHI8</accession>
<evidence type="ECO:0000313" key="2">
    <source>
        <dbReference type="Proteomes" id="UP000294299"/>
    </source>
</evidence>
<proteinExistence type="predicted"/>
<keyword evidence="2" id="KW-1185">Reference proteome</keyword>
<protein>
    <submittedName>
        <fullName evidence="1">Uncharacterized protein</fullName>
    </submittedName>
</protein>
<organism evidence="1 2">
    <name type="scientific">Candidatus Nitrosocosmicus franklandianus</name>
    <dbReference type="NCBI Taxonomy" id="1798806"/>
    <lineage>
        <taxon>Archaea</taxon>
        <taxon>Nitrososphaerota</taxon>
        <taxon>Nitrososphaeria</taxon>
        <taxon>Nitrososphaerales</taxon>
        <taxon>Nitrososphaeraceae</taxon>
        <taxon>Candidatus Nitrosocosmicus</taxon>
    </lineage>
</organism>
<name>A0A484IHI8_9ARCH</name>
<sequence>MVKVTSYYLMIVLLLVSCLFVVEHVYAQSSANNSNDIDGIYISDMRDIYQIKQINNTVWILGTEDSGNGQGTIVNIFSGTLDKSNNRITGEWISNPLFNNTVGGNISFDLLIGDSKENITINTISSTTESNNIYPLNMLTKYNPAIHDPLKVYVSIENILINIPRSPTSDKLYIGLSGQKNDDNPLTATKYLGFRADGSNITADLRIGPFLLDNKNDTLKVYILGVDKEDGTTPFTLTSIRDTLIQLMEQSYNVTDLVQGINIIRSLTPALIPTGCNGIVFMDKFEFLSESLRNLTISSNGKDIQEKTYTGTTSPPGCGPPSQYVVKLSITAFI</sequence>
<evidence type="ECO:0000313" key="1">
    <source>
        <dbReference type="EMBL" id="VFJ14376.1"/>
    </source>
</evidence>